<dbReference type="SUPFAM" id="SSF46785">
    <property type="entry name" value="Winged helix' DNA-binding domain"/>
    <property type="match status" value="1"/>
</dbReference>
<dbReference type="InterPro" id="IPR014757">
    <property type="entry name" value="Tscrpt_reg_IclR_C"/>
</dbReference>
<dbReference type="AlphaFoldDB" id="A0A0C4YVF9"/>
<evidence type="ECO:0000256" key="3">
    <source>
        <dbReference type="ARBA" id="ARBA00023163"/>
    </source>
</evidence>
<dbReference type="PROSITE" id="PS51078">
    <property type="entry name" value="ICLR_ED"/>
    <property type="match status" value="1"/>
</dbReference>
<gene>
    <name evidence="6" type="ORF">RR42_s2965</name>
</gene>
<dbReference type="SMART" id="SM00346">
    <property type="entry name" value="HTH_ICLR"/>
    <property type="match status" value="1"/>
</dbReference>
<dbReference type="SUPFAM" id="SSF55781">
    <property type="entry name" value="GAF domain-like"/>
    <property type="match status" value="1"/>
</dbReference>
<dbReference type="Pfam" id="PF01614">
    <property type="entry name" value="IclR_C"/>
    <property type="match status" value="1"/>
</dbReference>
<keyword evidence="7" id="KW-1185">Reference proteome</keyword>
<sequence>MNNTLIKGLGVIELLAHSDRPLGLTEIATHLGLAKSNVHRLLQALTELNYVIRDASGTGTGYSASIKLWELGSAVLSRLDLRRHAQAWMDKLMHASGESVHLSVLDRAEVVYVHKIDSPNPVRAYTQIGGRALAHCVATGKAILAFQPDTALQRMFATLAPSTPNSIVEPERFLREMAKVRKEGYAVNRGEWRETVYGVAAPICDGNGHVIAAIGLSGPAERFKPHKIKGFAALVLNAATEISDDLGGGNRHNALALATRSMVAMRRG</sequence>
<evidence type="ECO:0000259" key="4">
    <source>
        <dbReference type="PROSITE" id="PS51077"/>
    </source>
</evidence>
<evidence type="ECO:0000259" key="5">
    <source>
        <dbReference type="PROSITE" id="PS51078"/>
    </source>
</evidence>
<dbReference type="OrthoDB" id="9807558at2"/>
<feature type="domain" description="HTH iclR-type" evidence="4">
    <location>
        <begin position="2"/>
        <end position="73"/>
    </location>
</feature>
<dbReference type="KEGG" id="cbw:RR42_s2965"/>
<protein>
    <submittedName>
        <fullName evidence="6">Transcriptional regulator, IclR family</fullName>
    </submittedName>
</protein>
<keyword evidence="2" id="KW-0238">DNA-binding</keyword>
<dbReference type="PROSITE" id="PS51077">
    <property type="entry name" value="HTH_ICLR"/>
    <property type="match status" value="1"/>
</dbReference>
<dbReference type="InterPro" id="IPR050707">
    <property type="entry name" value="HTH_MetabolicPath_Reg"/>
</dbReference>
<dbReference type="Pfam" id="PF09339">
    <property type="entry name" value="HTH_IclR"/>
    <property type="match status" value="1"/>
</dbReference>
<dbReference type="GO" id="GO:0003677">
    <property type="term" value="F:DNA binding"/>
    <property type="evidence" value="ECO:0007669"/>
    <property type="project" value="UniProtKB-KW"/>
</dbReference>
<keyword evidence="3" id="KW-0804">Transcription</keyword>
<dbReference type="PANTHER" id="PTHR30136:SF35">
    <property type="entry name" value="HTH-TYPE TRANSCRIPTIONAL REGULATOR RV1719"/>
    <property type="match status" value="1"/>
</dbReference>
<dbReference type="InterPro" id="IPR005471">
    <property type="entry name" value="Tscrpt_reg_IclR_N"/>
</dbReference>
<dbReference type="Gene3D" id="3.30.450.40">
    <property type="match status" value="1"/>
</dbReference>
<accession>A0A0C4YVF9</accession>
<dbReference type="Proteomes" id="UP000031843">
    <property type="component" value="Chromosome secondary"/>
</dbReference>
<organism evidence="6 7">
    <name type="scientific">Cupriavidus basilensis</name>
    <dbReference type="NCBI Taxonomy" id="68895"/>
    <lineage>
        <taxon>Bacteria</taxon>
        <taxon>Pseudomonadati</taxon>
        <taxon>Pseudomonadota</taxon>
        <taxon>Betaproteobacteria</taxon>
        <taxon>Burkholderiales</taxon>
        <taxon>Burkholderiaceae</taxon>
        <taxon>Cupriavidus</taxon>
    </lineage>
</organism>
<dbReference type="Gene3D" id="1.10.10.10">
    <property type="entry name" value="Winged helix-like DNA-binding domain superfamily/Winged helix DNA-binding domain"/>
    <property type="match status" value="1"/>
</dbReference>
<evidence type="ECO:0000313" key="6">
    <source>
        <dbReference type="EMBL" id="AJG24546.1"/>
    </source>
</evidence>
<dbReference type="InterPro" id="IPR036388">
    <property type="entry name" value="WH-like_DNA-bd_sf"/>
</dbReference>
<proteinExistence type="predicted"/>
<keyword evidence="1" id="KW-0805">Transcription regulation</keyword>
<dbReference type="STRING" id="68895.RR42_s2965"/>
<dbReference type="GO" id="GO:0045892">
    <property type="term" value="P:negative regulation of DNA-templated transcription"/>
    <property type="evidence" value="ECO:0007669"/>
    <property type="project" value="TreeGrafter"/>
</dbReference>
<evidence type="ECO:0000313" key="7">
    <source>
        <dbReference type="Proteomes" id="UP000031843"/>
    </source>
</evidence>
<dbReference type="PANTHER" id="PTHR30136">
    <property type="entry name" value="HELIX-TURN-HELIX TRANSCRIPTIONAL REGULATOR, ICLR FAMILY"/>
    <property type="match status" value="1"/>
</dbReference>
<feature type="domain" description="IclR-ED" evidence="5">
    <location>
        <begin position="67"/>
        <end position="248"/>
    </location>
</feature>
<evidence type="ECO:0000256" key="2">
    <source>
        <dbReference type="ARBA" id="ARBA00023125"/>
    </source>
</evidence>
<reference evidence="6 7" key="1">
    <citation type="journal article" date="2015" name="Genome Announc.">
        <title>Complete Genome Sequence of Cupriavidus basilensis 4G11, Isolated from the Oak Ridge Field Research Center Site.</title>
        <authorList>
            <person name="Ray J."/>
            <person name="Waters R.J."/>
            <person name="Skerker J.M."/>
            <person name="Kuehl J.V."/>
            <person name="Price M.N."/>
            <person name="Huang J."/>
            <person name="Chakraborty R."/>
            <person name="Arkin A.P."/>
            <person name="Deutschbauer A."/>
        </authorList>
    </citation>
    <scope>NUCLEOTIDE SEQUENCE [LARGE SCALE GENOMIC DNA]</scope>
    <source>
        <strain evidence="6">4G11</strain>
    </source>
</reference>
<name>A0A0C4YVF9_9BURK</name>
<dbReference type="EMBL" id="CP010537">
    <property type="protein sequence ID" value="AJG24546.1"/>
    <property type="molecule type" value="Genomic_DNA"/>
</dbReference>
<dbReference type="GO" id="GO:0003700">
    <property type="term" value="F:DNA-binding transcription factor activity"/>
    <property type="evidence" value="ECO:0007669"/>
    <property type="project" value="TreeGrafter"/>
</dbReference>
<dbReference type="InterPro" id="IPR029016">
    <property type="entry name" value="GAF-like_dom_sf"/>
</dbReference>
<dbReference type="InterPro" id="IPR036390">
    <property type="entry name" value="WH_DNA-bd_sf"/>
</dbReference>
<dbReference type="RefSeq" id="WP_043356735.1">
    <property type="nucleotide sequence ID" value="NZ_CP010537.1"/>
</dbReference>
<evidence type="ECO:0000256" key="1">
    <source>
        <dbReference type="ARBA" id="ARBA00023015"/>
    </source>
</evidence>